<evidence type="ECO:0000313" key="10">
    <source>
        <dbReference type="EMBL" id="APD75049.1"/>
    </source>
</evidence>
<evidence type="ECO:0000256" key="1">
    <source>
        <dbReference type="ARBA" id="ARBA00004609"/>
    </source>
</evidence>
<dbReference type="InterPro" id="IPR001812">
    <property type="entry name" value="Trypano_VSG_A_N_dom"/>
</dbReference>
<name>A0A1J0RAY4_9TRYP</name>
<evidence type="ECO:0000256" key="2">
    <source>
        <dbReference type="ARBA" id="ARBA00022475"/>
    </source>
</evidence>
<dbReference type="Pfam" id="PF00913">
    <property type="entry name" value="Trypan_glycop"/>
    <property type="match status" value="1"/>
</dbReference>
<evidence type="ECO:0000256" key="7">
    <source>
        <dbReference type="SAM" id="MobiDB-lite"/>
    </source>
</evidence>
<sequence>MARFLLLIFLIQPGLSDVKTKNCTNADHDVTYIGEVTRTLQFKFDKGVSGEETILKLKLFAAAIPQKKQAAGAIAAASAITRCRRAAEQSIREDRKTEARMLADLAFHFGSHSSLLAQSKAAVKKVSTEAISVGPKHKSITLADSETGLSDEKCTPGEYALETDAIPKAADHSKQQLKFHTIGVEPASDNADAGKPKACVTNGGCSASSGTTNIEIQGGKLYDETLITDPAHGANKADKVDLIIYVSDAQQATQPAKLESEIARAAADTKEYAGDCQSWARLKDMELLKDVAAIASEGKRPATIDTESTAAAKQAVKDLFGSKESECKEKLWAAVEDQEVSTGNSGNQAKAKISTISGLTALDAALTATHMQKLLTATDTSLPKDTTKETKTDKPEEPKKTADECKKSIQQRNPAKIKRVVILMRKNRRVKDAFQKLKLTRKIKSCFL</sequence>
<keyword evidence="3" id="KW-0336">GPI-anchor</keyword>
<dbReference type="AlphaFoldDB" id="A0A1J0RAY4"/>
<feature type="signal peptide" evidence="8">
    <location>
        <begin position="1"/>
        <end position="16"/>
    </location>
</feature>
<evidence type="ECO:0000256" key="8">
    <source>
        <dbReference type="SAM" id="SignalP"/>
    </source>
</evidence>
<accession>A0A1J0RAY4</accession>
<feature type="domain" description="Trypanosome variant surface glycoprotein A-type N-terminal" evidence="9">
    <location>
        <begin position="38"/>
        <end position="368"/>
    </location>
</feature>
<feature type="compositionally biased region" description="Basic and acidic residues" evidence="7">
    <location>
        <begin position="385"/>
        <end position="407"/>
    </location>
</feature>
<keyword evidence="2" id="KW-1003">Cell membrane</keyword>
<keyword evidence="6" id="KW-0449">Lipoprotein</keyword>
<comment type="subcellular location">
    <subcellularLocation>
        <location evidence="1">Cell membrane</location>
        <topology evidence="1">Lipid-anchor</topology>
        <topology evidence="1">GPI-anchor</topology>
    </subcellularLocation>
</comment>
<feature type="chain" id="PRO_5013040345" evidence="8">
    <location>
        <begin position="17"/>
        <end position="448"/>
    </location>
</feature>
<reference evidence="10" key="1">
    <citation type="submission" date="2016-08" db="EMBL/GenBank/DDBJ databases">
        <title>VSG repertoire of Trypanosoma brucei EATRO 1125.</title>
        <authorList>
            <person name="Cross G.A."/>
        </authorList>
    </citation>
    <scope>NUCLEOTIDE SEQUENCE</scope>
    <source>
        <strain evidence="10">EATRO 1125</strain>
    </source>
</reference>
<dbReference type="GO" id="GO:0042783">
    <property type="term" value="P:symbiont-mediated evasion of host immune response"/>
    <property type="evidence" value="ECO:0007669"/>
    <property type="project" value="InterPro"/>
</dbReference>
<dbReference type="EMBL" id="KX701093">
    <property type="protein sequence ID" value="APD75049.1"/>
    <property type="molecule type" value="Genomic_DNA"/>
</dbReference>
<dbReference type="GO" id="GO:0098552">
    <property type="term" value="C:side of membrane"/>
    <property type="evidence" value="ECO:0007669"/>
    <property type="project" value="UniProtKB-KW"/>
</dbReference>
<keyword evidence="4" id="KW-0472">Membrane</keyword>
<dbReference type="GO" id="GO:0005886">
    <property type="term" value="C:plasma membrane"/>
    <property type="evidence" value="ECO:0007669"/>
    <property type="project" value="UniProtKB-SubCell"/>
</dbReference>
<keyword evidence="5" id="KW-0325">Glycoprotein</keyword>
<evidence type="ECO:0000256" key="5">
    <source>
        <dbReference type="ARBA" id="ARBA00023180"/>
    </source>
</evidence>
<evidence type="ECO:0000256" key="3">
    <source>
        <dbReference type="ARBA" id="ARBA00022622"/>
    </source>
</evidence>
<keyword evidence="8" id="KW-0732">Signal</keyword>
<feature type="region of interest" description="Disordered" evidence="7">
    <location>
        <begin position="377"/>
        <end position="410"/>
    </location>
</feature>
<evidence type="ECO:0000259" key="9">
    <source>
        <dbReference type="Pfam" id="PF00913"/>
    </source>
</evidence>
<protein>
    <submittedName>
        <fullName evidence="10">Variant surface glycoprotein 1125.4841</fullName>
    </submittedName>
</protein>
<dbReference type="Gene3D" id="1.10.470.10">
    <property type="entry name" value="Variant Surface Glycoprotein, subunit A, domain 2"/>
    <property type="match status" value="1"/>
</dbReference>
<evidence type="ECO:0000256" key="4">
    <source>
        <dbReference type="ARBA" id="ARBA00023136"/>
    </source>
</evidence>
<proteinExistence type="predicted"/>
<dbReference type="SUPFAM" id="SSF58087">
    <property type="entry name" value="Variant surface glycoprotein (N-terminal domain)"/>
    <property type="match status" value="1"/>
</dbReference>
<dbReference type="VEuPathDB" id="TriTrypDB:Tb427_000465900"/>
<organism evidence="10">
    <name type="scientific">Trypanosoma brucei</name>
    <dbReference type="NCBI Taxonomy" id="5691"/>
    <lineage>
        <taxon>Eukaryota</taxon>
        <taxon>Discoba</taxon>
        <taxon>Euglenozoa</taxon>
        <taxon>Kinetoplastea</taxon>
        <taxon>Metakinetoplastina</taxon>
        <taxon>Trypanosomatida</taxon>
        <taxon>Trypanosomatidae</taxon>
        <taxon>Trypanosoma</taxon>
    </lineage>
</organism>
<evidence type="ECO:0000256" key="6">
    <source>
        <dbReference type="ARBA" id="ARBA00023288"/>
    </source>
</evidence>